<organism evidence="2 3">
    <name type="scientific">Saccharata proteae CBS 121410</name>
    <dbReference type="NCBI Taxonomy" id="1314787"/>
    <lineage>
        <taxon>Eukaryota</taxon>
        <taxon>Fungi</taxon>
        <taxon>Dikarya</taxon>
        <taxon>Ascomycota</taxon>
        <taxon>Pezizomycotina</taxon>
        <taxon>Dothideomycetes</taxon>
        <taxon>Dothideomycetes incertae sedis</taxon>
        <taxon>Botryosphaeriales</taxon>
        <taxon>Saccharataceae</taxon>
        <taxon>Saccharata</taxon>
    </lineage>
</organism>
<dbReference type="AlphaFoldDB" id="A0A9P4HT32"/>
<sequence length="277" mass="30968">MATGIRSSLLPQCRSCARRFTEIGFNGWRPLLQQQSRSVSQAQQYSDRKKDQTPVPARLLVNVPGYGPKGEMARYLSKQEIKTHEVSGKPLERNVKYGIPAAQLQRMLQQERAAAAEKEKMAKEKEQRKTPKRSLELLDIFCPATFVDYRDPIETSKEEAEMLTRDRRLSNPNSAAAILAAAAASAQAAAAAQNPVRTFGRFTTRDIARMVTREMSRNDEASKVVVKPEDVKFLNVGESGDENGVDFLGEYIVEIRVKGAEEGIRRKARLASTAELR</sequence>
<name>A0A9P4HT32_9PEZI</name>
<reference evidence="2" key="1">
    <citation type="journal article" date="2020" name="Stud. Mycol.">
        <title>101 Dothideomycetes genomes: a test case for predicting lifestyles and emergence of pathogens.</title>
        <authorList>
            <person name="Haridas S."/>
            <person name="Albert R."/>
            <person name="Binder M."/>
            <person name="Bloem J."/>
            <person name="Labutti K."/>
            <person name="Salamov A."/>
            <person name="Andreopoulos B."/>
            <person name="Baker S."/>
            <person name="Barry K."/>
            <person name="Bills G."/>
            <person name="Bluhm B."/>
            <person name="Cannon C."/>
            <person name="Castanera R."/>
            <person name="Culley D."/>
            <person name="Daum C."/>
            <person name="Ezra D."/>
            <person name="Gonzalez J."/>
            <person name="Henrissat B."/>
            <person name="Kuo A."/>
            <person name="Liang C."/>
            <person name="Lipzen A."/>
            <person name="Lutzoni F."/>
            <person name="Magnuson J."/>
            <person name="Mondo S."/>
            <person name="Nolan M."/>
            <person name="Ohm R."/>
            <person name="Pangilinan J."/>
            <person name="Park H.-J."/>
            <person name="Ramirez L."/>
            <person name="Alfaro M."/>
            <person name="Sun H."/>
            <person name="Tritt A."/>
            <person name="Yoshinaga Y."/>
            <person name="Zwiers L.-H."/>
            <person name="Turgeon B."/>
            <person name="Goodwin S."/>
            <person name="Spatafora J."/>
            <person name="Crous P."/>
            <person name="Grigoriev I."/>
        </authorList>
    </citation>
    <scope>NUCLEOTIDE SEQUENCE</scope>
    <source>
        <strain evidence="2">CBS 121410</strain>
    </source>
</reference>
<dbReference type="EMBL" id="ML978737">
    <property type="protein sequence ID" value="KAF2084800.1"/>
    <property type="molecule type" value="Genomic_DNA"/>
</dbReference>
<accession>A0A9P4HT32</accession>
<evidence type="ECO:0000256" key="1">
    <source>
        <dbReference type="SAM" id="Coils"/>
    </source>
</evidence>
<gene>
    <name evidence="2" type="ORF">K490DRAFT_48221</name>
</gene>
<feature type="coiled-coil region" evidence="1">
    <location>
        <begin position="101"/>
        <end position="128"/>
    </location>
</feature>
<dbReference type="Proteomes" id="UP000799776">
    <property type="component" value="Unassembled WGS sequence"/>
</dbReference>
<protein>
    <recommendedName>
        <fullName evidence="4">Ribosomal protein L9 domain-containing protein</fullName>
    </recommendedName>
</protein>
<evidence type="ECO:0000313" key="3">
    <source>
        <dbReference type="Proteomes" id="UP000799776"/>
    </source>
</evidence>
<evidence type="ECO:0000313" key="2">
    <source>
        <dbReference type="EMBL" id="KAF2084800.1"/>
    </source>
</evidence>
<evidence type="ECO:0008006" key="4">
    <source>
        <dbReference type="Google" id="ProtNLM"/>
    </source>
</evidence>
<comment type="caution">
    <text evidence="2">The sequence shown here is derived from an EMBL/GenBank/DDBJ whole genome shotgun (WGS) entry which is preliminary data.</text>
</comment>
<keyword evidence="1" id="KW-0175">Coiled coil</keyword>
<dbReference type="OrthoDB" id="5555409at2759"/>
<proteinExistence type="predicted"/>
<keyword evidence="3" id="KW-1185">Reference proteome</keyword>